<evidence type="ECO:0000313" key="2">
    <source>
        <dbReference type="EMBL" id="OJT13903.1"/>
    </source>
</evidence>
<keyword evidence="4" id="KW-1185">Reference proteome</keyword>
<proteinExistence type="predicted"/>
<accession>A0A1M2W293</accession>
<sequence length="127" mass="14368">MDDDSDFLSLPAEATDHLGPGGVLDDFTVVVPQVDVEHFETSTFSFTRIPQEATWDTSWYPAALAYDGWPVVLRVVGTVEEWDVDRGEEKGQQLRLSLELVRGVDQKELIELRRKATITQGEYARKN</sequence>
<dbReference type="AlphaFoldDB" id="A0A1M2W293"/>
<evidence type="ECO:0000313" key="4">
    <source>
        <dbReference type="Proteomes" id="UP000184267"/>
    </source>
</evidence>
<organism evidence="2 4">
    <name type="scientific">Trametes pubescens</name>
    <name type="common">White-rot fungus</name>
    <dbReference type="NCBI Taxonomy" id="154538"/>
    <lineage>
        <taxon>Eukaryota</taxon>
        <taxon>Fungi</taxon>
        <taxon>Dikarya</taxon>
        <taxon>Basidiomycota</taxon>
        <taxon>Agaricomycotina</taxon>
        <taxon>Agaricomycetes</taxon>
        <taxon>Polyporales</taxon>
        <taxon>Polyporaceae</taxon>
        <taxon>Trametes</taxon>
    </lineage>
</organism>
<evidence type="ECO:0000313" key="1">
    <source>
        <dbReference type="EMBL" id="OJT05669.1"/>
    </source>
</evidence>
<protein>
    <submittedName>
        <fullName evidence="2">Uncharacterized protein</fullName>
    </submittedName>
</protein>
<reference evidence="2 4" key="1">
    <citation type="submission" date="2016-10" db="EMBL/GenBank/DDBJ databases">
        <title>Genome sequence of the basidiomycete white-rot fungus Trametes pubescens.</title>
        <authorList>
            <person name="Makela M.R."/>
            <person name="Granchi Z."/>
            <person name="Peng M."/>
            <person name="De Vries R.P."/>
            <person name="Grigoriev I."/>
            <person name="Riley R."/>
            <person name="Hilden K."/>
        </authorList>
    </citation>
    <scope>NUCLEOTIDE SEQUENCE [LARGE SCALE GENOMIC DNA]</scope>
    <source>
        <strain evidence="2 4">FBCC735</strain>
    </source>
</reference>
<dbReference type="EMBL" id="MNAD01001408">
    <property type="protein sequence ID" value="OJT05669.1"/>
    <property type="molecule type" value="Genomic_DNA"/>
</dbReference>
<dbReference type="EMBL" id="MNAD01000354">
    <property type="protein sequence ID" value="OJT13903.1"/>
    <property type="molecule type" value="Genomic_DNA"/>
</dbReference>
<evidence type="ECO:0000313" key="3">
    <source>
        <dbReference type="EMBL" id="OJT14493.1"/>
    </source>
</evidence>
<name>A0A1M2W293_TRAPU</name>
<dbReference type="Proteomes" id="UP000184267">
    <property type="component" value="Unassembled WGS sequence"/>
</dbReference>
<gene>
    <name evidence="1" type="ORF">TRAPUB_3511</name>
    <name evidence="3" type="ORF">TRAPUB_8939</name>
    <name evidence="2" type="ORF">TRAPUB_9572</name>
</gene>
<dbReference type="EMBL" id="MNAD01000281">
    <property type="protein sequence ID" value="OJT14493.1"/>
    <property type="molecule type" value="Genomic_DNA"/>
</dbReference>
<comment type="caution">
    <text evidence="2">The sequence shown here is derived from an EMBL/GenBank/DDBJ whole genome shotgun (WGS) entry which is preliminary data.</text>
</comment>